<evidence type="ECO:0000313" key="2">
    <source>
        <dbReference type="Proteomes" id="UP001472677"/>
    </source>
</evidence>
<reference evidence="1 2" key="1">
    <citation type="journal article" date="2024" name="G3 (Bethesda)">
        <title>Genome assembly of Hibiscus sabdariffa L. provides insights into metabolisms of medicinal natural products.</title>
        <authorList>
            <person name="Kim T."/>
        </authorList>
    </citation>
    <scope>NUCLEOTIDE SEQUENCE [LARGE SCALE GENOMIC DNA]</scope>
    <source>
        <strain evidence="1">TK-2024</strain>
        <tissue evidence="1">Old leaves</tissue>
    </source>
</reference>
<protein>
    <submittedName>
        <fullName evidence="1">Uncharacterized protein</fullName>
    </submittedName>
</protein>
<sequence length="90" mass="9614">MSIYMATERSGTCYATTTSAAASAARQPIGSYSDYGKTNVVSSSKDDDSSINNMRTSGISRITSSATGRSCWDTSRAVLRRWIPGCVRSS</sequence>
<dbReference type="EMBL" id="JBBPBM010000134">
    <property type="protein sequence ID" value="KAK8504834.1"/>
    <property type="molecule type" value="Genomic_DNA"/>
</dbReference>
<name>A0ABR2BCJ4_9ROSI</name>
<keyword evidence="2" id="KW-1185">Reference proteome</keyword>
<proteinExistence type="predicted"/>
<accession>A0ABR2BCJ4</accession>
<comment type="caution">
    <text evidence="1">The sequence shown here is derived from an EMBL/GenBank/DDBJ whole genome shotgun (WGS) entry which is preliminary data.</text>
</comment>
<evidence type="ECO:0000313" key="1">
    <source>
        <dbReference type="EMBL" id="KAK8504834.1"/>
    </source>
</evidence>
<gene>
    <name evidence="1" type="ORF">V6N12_033085</name>
</gene>
<organism evidence="1 2">
    <name type="scientific">Hibiscus sabdariffa</name>
    <name type="common">roselle</name>
    <dbReference type="NCBI Taxonomy" id="183260"/>
    <lineage>
        <taxon>Eukaryota</taxon>
        <taxon>Viridiplantae</taxon>
        <taxon>Streptophyta</taxon>
        <taxon>Embryophyta</taxon>
        <taxon>Tracheophyta</taxon>
        <taxon>Spermatophyta</taxon>
        <taxon>Magnoliopsida</taxon>
        <taxon>eudicotyledons</taxon>
        <taxon>Gunneridae</taxon>
        <taxon>Pentapetalae</taxon>
        <taxon>rosids</taxon>
        <taxon>malvids</taxon>
        <taxon>Malvales</taxon>
        <taxon>Malvaceae</taxon>
        <taxon>Malvoideae</taxon>
        <taxon>Hibiscus</taxon>
    </lineage>
</organism>
<dbReference type="Proteomes" id="UP001472677">
    <property type="component" value="Unassembled WGS sequence"/>
</dbReference>